<comment type="caution">
    <text evidence="4">The sequence shown here is derived from an EMBL/GenBank/DDBJ whole genome shotgun (WGS) entry which is preliminary data.</text>
</comment>
<dbReference type="RefSeq" id="WP_236847785.1">
    <property type="nucleotide sequence ID" value="NZ_CP032410.1"/>
</dbReference>
<proteinExistence type="predicted"/>
<reference evidence="4" key="1">
    <citation type="submission" date="2022-09" db="EMBL/GenBank/DDBJ databases">
        <title>Genome analysis and characterization of larvicidal activity of Brevibacillus strains.</title>
        <authorList>
            <person name="Patrusheva E.V."/>
            <person name="Izotova A.O."/>
            <person name="Toshchakov S.V."/>
            <person name="Sineoky S.P."/>
        </authorList>
    </citation>
    <scope>NUCLEOTIDE SEQUENCE</scope>
    <source>
        <strain evidence="4">VKPM_B-13247</strain>
    </source>
</reference>
<evidence type="ECO:0000313" key="5">
    <source>
        <dbReference type="Proteomes" id="UP001077662"/>
    </source>
</evidence>
<evidence type="ECO:0000256" key="2">
    <source>
        <dbReference type="SAM" id="MobiDB-lite"/>
    </source>
</evidence>
<dbReference type="EMBL" id="JAPTNE010000029">
    <property type="protein sequence ID" value="MCZ0809033.1"/>
    <property type="molecule type" value="Genomic_DNA"/>
</dbReference>
<keyword evidence="1" id="KW-0175">Coiled coil</keyword>
<dbReference type="GeneID" id="61079015"/>
<name>A0AAP3DJ22_BRELA</name>
<feature type="coiled-coil region" evidence="1">
    <location>
        <begin position="176"/>
        <end position="203"/>
    </location>
</feature>
<organism evidence="4 5">
    <name type="scientific">Brevibacillus laterosporus</name>
    <name type="common">Bacillus laterosporus</name>
    <dbReference type="NCBI Taxonomy" id="1465"/>
    <lineage>
        <taxon>Bacteria</taxon>
        <taxon>Bacillati</taxon>
        <taxon>Bacillota</taxon>
        <taxon>Bacilli</taxon>
        <taxon>Bacillales</taxon>
        <taxon>Paenibacillaceae</taxon>
        <taxon>Brevibacillus</taxon>
    </lineage>
</organism>
<sequence>MKRLKKVKSKIVIGVLAVGLIGSLGTAFAAVDVGGQLKNWYDKQFAASASSITKEAVNYGNEKKAITEGEINKLKNQVADRVKQAGSEEANRAVASVTAAKNDYLNALRGKTNEIKGNMQNQYNQKVEGLKQEINKAANHTKVNSIVDLTNKVNHAGEAGKQEVRTNVTSAQDKAKQELTSAINDAKNTINGLIREKEASSKEETKRFIDEKVAEIQKVVDESAKLLEKQVKDAIKDTGAKAEKDAKNSLDQLVADQFK</sequence>
<feature type="chain" id="PRO_5043015565" evidence="3">
    <location>
        <begin position="30"/>
        <end position="259"/>
    </location>
</feature>
<evidence type="ECO:0000313" key="4">
    <source>
        <dbReference type="EMBL" id="MCZ0809033.1"/>
    </source>
</evidence>
<feature type="compositionally biased region" description="Basic and acidic residues" evidence="2">
    <location>
        <begin position="237"/>
        <end position="248"/>
    </location>
</feature>
<dbReference type="Proteomes" id="UP001077662">
    <property type="component" value="Unassembled WGS sequence"/>
</dbReference>
<feature type="signal peptide" evidence="3">
    <location>
        <begin position="1"/>
        <end position="29"/>
    </location>
</feature>
<dbReference type="AlphaFoldDB" id="A0AAP3DJ22"/>
<evidence type="ECO:0000256" key="3">
    <source>
        <dbReference type="SAM" id="SignalP"/>
    </source>
</evidence>
<keyword evidence="3" id="KW-0732">Signal</keyword>
<protein>
    <submittedName>
        <fullName evidence="4">Uncharacterized protein</fullName>
    </submittedName>
</protein>
<feature type="region of interest" description="Disordered" evidence="2">
    <location>
        <begin position="237"/>
        <end position="259"/>
    </location>
</feature>
<evidence type="ECO:0000256" key="1">
    <source>
        <dbReference type="SAM" id="Coils"/>
    </source>
</evidence>
<gene>
    <name evidence="4" type="ORF">O0554_19355</name>
</gene>
<accession>A0AAP3DJ22</accession>